<reference evidence="2" key="1">
    <citation type="journal article" date="2019" name="Int. J. Syst. Evol. Microbiol.">
        <title>The Global Catalogue of Microorganisms (GCM) 10K type strain sequencing project: providing services to taxonomists for standard genome sequencing and annotation.</title>
        <authorList>
            <consortium name="The Broad Institute Genomics Platform"/>
            <consortium name="The Broad Institute Genome Sequencing Center for Infectious Disease"/>
            <person name="Wu L."/>
            <person name="Ma J."/>
        </authorList>
    </citation>
    <scope>NUCLEOTIDE SEQUENCE [LARGE SCALE GENOMIC DNA]</scope>
    <source>
        <strain evidence="2">JCM 4816</strain>
    </source>
</reference>
<keyword evidence="2" id="KW-1185">Reference proteome</keyword>
<comment type="caution">
    <text evidence="1">The sequence shown here is derived from an EMBL/GenBank/DDBJ whole genome shotgun (WGS) entry which is preliminary data.</text>
</comment>
<evidence type="ECO:0008006" key="3">
    <source>
        <dbReference type="Google" id="ProtNLM"/>
    </source>
</evidence>
<dbReference type="RefSeq" id="WP_380587595.1">
    <property type="nucleotide sequence ID" value="NZ_JBHSQJ010000118.1"/>
</dbReference>
<protein>
    <recommendedName>
        <fullName evidence="3">SWIM-type domain-containing protein</fullName>
    </recommendedName>
</protein>
<evidence type="ECO:0000313" key="1">
    <source>
        <dbReference type="EMBL" id="MFC5910432.1"/>
    </source>
</evidence>
<gene>
    <name evidence="1" type="ORF">ACFP3V_24835</name>
</gene>
<organism evidence="1 2">
    <name type="scientific">Streptacidiphilus monticola</name>
    <dbReference type="NCBI Taxonomy" id="2161674"/>
    <lineage>
        <taxon>Bacteria</taxon>
        <taxon>Bacillati</taxon>
        <taxon>Actinomycetota</taxon>
        <taxon>Actinomycetes</taxon>
        <taxon>Kitasatosporales</taxon>
        <taxon>Streptomycetaceae</taxon>
        <taxon>Streptacidiphilus</taxon>
    </lineage>
</organism>
<evidence type="ECO:0000313" key="2">
    <source>
        <dbReference type="Proteomes" id="UP001596174"/>
    </source>
</evidence>
<proteinExistence type="predicted"/>
<dbReference type="EMBL" id="JBHSQJ010000118">
    <property type="protein sequence ID" value="MFC5910432.1"/>
    <property type="molecule type" value="Genomic_DNA"/>
</dbReference>
<name>A0ABW1G9Z0_9ACTN</name>
<accession>A0ABW1G9Z0</accession>
<dbReference type="Proteomes" id="UP001596174">
    <property type="component" value="Unassembled WGS sequence"/>
</dbReference>
<sequence length="189" mass="20503">MVWDGVGADVEGHRGSAEGRLVDGAGFTYRAGQFAFLAEPGRPGPGGVEERRILHVQPECSCGWQGDPIPCGGQLVPAGDDDWALPEEGVTALRDAWDGHVTAVADPVVPPWHTIRWGEQNLALRELTAQQPRAALRLLRKLLADAEAHRLDAIVSARRQGASWDSLSRDLGLDEGAVQELYERAASRW</sequence>